<reference evidence="2" key="1">
    <citation type="journal article" date="2020" name="mSystems">
        <title>Genome- and Community-Level Interaction Insights into Carbon Utilization and Element Cycling Functions of Hydrothermarchaeota in Hydrothermal Sediment.</title>
        <authorList>
            <person name="Zhou Z."/>
            <person name="Liu Y."/>
            <person name="Xu W."/>
            <person name="Pan J."/>
            <person name="Luo Z.H."/>
            <person name="Li M."/>
        </authorList>
    </citation>
    <scope>NUCLEOTIDE SEQUENCE [LARGE SCALE GENOMIC DNA]</scope>
    <source>
        <strain evidence="2">SpSt-413</strain>
    </source>
</reference>
<dbReference type="InterPro" id="IPR009875">
    <property type="entry name" value="PilZ_domain"/>
</dbReference>
<dbReference type="SUPFAM" id="SSF141371">
    <property type="entry name" value="PilZ domain-like"/>
    <property type="match status" value="1"/>
</dbReference>
<dbReference type="Pfam" id="PF07238">
    <property type="entry name" value="PilZ"/>
    <property type="match status" value="1"/>
</dbReference>
<proteinExistence type="predicted"/>
<feature type="domain" description="PilZ" evidence="1">
    <location>
        <begin position="16"/>
        <end position="109"/>
    </location>
</feature>
<protein>
    <submittedName>
        <fullName evidence="2">PilZ domain-containing protein</fullName>
    </submittedName>
</protein>
<name>A0A7C4EJ87_9BACT</name>
<comment type="caution">
    <text evidence="2">The sequence shown here is derived from an EMBL/GenBank/DDBJ whole genome shotgun (WGS) entry which is preliminary data.</text>
</comment>
<dbReference type="EMBL" id="DSRP01000744">
    <property type="protein sequence ID" value="HGG93404.1"/>
    <property type="molecule type" value="Genomic_DNA"/>
</dbReference>
<accession>A0A7C4EJ87</accession>
<sequence length="132" mass="14695">MTDVTFTYESDACDSRQAYRARVRDLSAVARADGQYYSVHDISAAGISLEIEGAQPPLDAVLEVDVFIREKPVVTGLKAQVARHAGPVVGLKFTDLTEQQEQRLDKLVLEVQKYLISKSRSSRCPIDDEHET</sequence>
<organism evidence="2">
    <name type="scientific">Fundidesulfovibrio putealis</name>
    <dbReference type="NCBI Taxonomy" id="270496"/>
    <lineage>
        <taxon>Bacteria</taxon>
        <taxon>Pseudomonadati</taxon>
        <taxon>Thermodesulfobacteriota</taxon>
        <taxon>Desulfovibrionia</taxon>
        <taxon>Desulfovibrionales</taxon>
        <taxon>Desulfovibrionaceae</taxon>
        <taxon>Fundidesulfovibrio</taxon>
    </lineage>
</organism>
<evidence type="ECO:0000259" key="1">
    <source>
        <dbReference type="Pfam" id="PF07238"/>
    </source>
</evidence>
<gene>
    <name evidence="2" type="ORF">ENR59_10710</name>
</gene>
<dbReference type="GO" id="GO:0035438">
    <property type="term" value="F:cyclic-di-GMP binding"/>
    <property type="evidence" value="ECO:0007669"/>
    <property type="project" value="InterPro"/>
</dbReference>
<dbReference type="Gene3D" id="2.40.10.220">
    <property type="entry name" value="predicted glycosyltransferase like domains"/>
    <property type="match status" value="1"/>
</dbReference>
<dbReference type="AlphaFoldDB" id="A0A7C4EJ87"/>
<evidence type="ECO:0000313" key="2">
    <source>
        <dbReference type="EMBL" id="HGG93404.1"/>
    </source>
</evidence>